<keyword evidence="4" id="KW-1185">Reference proteome</keyword>
<dbReference type="InterPro" id="IPR000620">
    <property type="entry name" value="EamA_dom"/>
</dbReference>
<feature type="transmembrane region" description="Helical" evidence="1">
    <location>
        <begin position="118"/>
        <end position="138"/>
    </location>
</feature>
<evidence type="ECO:0000313" key="4">
    <source>
        <dbReference type="Proteomes" id="UP000024816"/>
    </source>
</evidence>
<protein>
    <recommendedName>
        <fullName evidence="2">EamA domain-containing protein</fullName>
    </recommendedName>
</protein>
<dbReference type="InterPro" id="IPR037185">
    <property type="entry name" value="EmrE-like"/>
</dbReference>
<keyword evidence="1" id="KW-1133">Transmembrane helix</keyword>
<feature type="transmembrane region" description="Helical" evidence="1">
    <location>
        <begin position="60"/>
        <end position="78"/>
    </location>
</feature>
<dbReference type="Pfam" id="PF00892">
    <property type="entry name" value="EamA"/>
    <property type="match status" value="1"/>
</dbReference>
<dbReference type="EMBL" id="ARYJ01000005">
    <property type="protein sequence ID" value="KCZ88488.1"/>
    <property type="molecule type" value="Genomic_DNA"/>
</dbReference>
<gene>
    <name evidence="3" type="ORF">HJA_08974</name>
</gene>
<dbReference type="AlphaFoldDB" id="A0A059FD76"/>
<feature type="transmembrane region" description="Helical" evidence="1">
    <location>
        <begin position="33"/>
        <end position="54"/>
    </location>
</feature>
<feature type="transmembrane region" description="Helical" evidence="1">
    <location>
        <begin position="179"/>
        <end position="199"/>
    </location>
</feature>
<organism evidence="3 4">
    <name type="scientific">Hyphomonas jannaschiana VP2</name>
    <dbReference type="NCBI Taxonomy" id="1280952"/>
    <lineage>
        <taxon>Bacteria</taxon>
        <taxon>Pseudomonadati</taxon>
        <taxon>Pseudomonadota</taxon>
        <taxon>Alphaproteobacteria</taxon>
        <taxon>Hyphomonadales</taxon>
        <taxon>Hyphomonadaceae</taxon>
        <taxon>Hyphomonas</taxon>
    </lineage>
</organism>
<proteinExistence type="predicted"/>
<dbReference type="GO" id="GO:0016020">
    <property type="term" value="C:membrane"/>
    <property type="evidence" value="ECO:0007669"/>
    <property type="project" value="InterPro"/>
</dbReference>
<evidence type="ECO:0000259" key="2">
    <source>
        <dbReference type="Pfam" id="PF00892"/>
    </source>
</evidence>
<dbReference type="RefSeq" id="WP_035581200.1">
    <property type="nucleotide sequence ID" value="NZ_ARYJ01000005.1"/>
</dbReference>
<reference evidence="3 4" key="1">
    <citation type="journal article" date="2014" name="Antonie Van Leeuwenhoek">
        <title>Hyphomonas beringensis sp. nov. and Hyphomonas chukchiensis sp. nov., isolated from surface seawater of the Bering Sea and Chukchi Sea.</title>
        <authorList>
            <person name="Li C."/>
            <person name="Lai Q."/>
            <person name="Li G."/>
            <person name="Dong C."/>
            <person name="Wang J."/>
            <person name="Liao Y."/>
            <person name="Shao Z."/>
        </authorList>
    </citation>
    <scope>NUCLEOTIDE SEQUENCE [LARGE SCALE GENOMIC DNA]</scope>
    <source>
        <strain evidence="3 4">VP2</strain>
    </source>
</reference>
<dbReference type="Proteomes" id="UP000024816">
    <property type="component" value="Unassembled WGS sequence"/>
</dbReference>
<feature type="transmembrane region" description="Helical" evidence="1">
    <location>
        <begin position="240"/>
        <end position="261"/>
    </location>
</feature>
<feature type="domain" description="EamA" evidence="2">
    <location>
        <begin position="150"/>
        <end position="283"/>
    </location>
</feature>
<dbReference type="OrthoDB" id="9783707at2"/>
<feature type="transmembrane region" description="Helical" evidence="1">
    <location>
        <begin position="150"/>
        <end position="167"/>
    </location>
</feature>
<feature type="transmembrane region" description="Helical" evidence="1">
    <location>
        <begin position="215"/>
        <end position="234"/>
    </location>
</feature>
<keyword evidence="1" id="KW-0812">Transmembrane</keyword>
<keyword evidence="1" id="KW-0472">Membrane</keyword>
<evidence type="ECO:0000256" key="1">
    <source>
        <dbReference type="SAM" id="Phobius"/>
    </source>
</evidence>
<comment type="caution">
    <text evidence="3">The sequence shown here is derived from an EMBL/GenBank/DDBJ whole genome shotgun (WGS) entry which is preliminary data.</text>
</comment>
<feature type="transmembrane region" description="Helical" evidence="1">
    <location>
        <begin position="6"/>
        <end position="26"/>
    </location>
</feature>
<dbReference type="PATRIC" id="fig|1280952.3.peg.1789"/>
<feature type="transmembrane region" description="Helical" evidence="1">
    <location>
        <begin position="90"/>
        <end position="112"/>
    </location>
</feature>
<accession>A0A059FD76</accession>
<dbReference type="Gene3D" id="1.10.3730.20">
    <property type="match status" value="1"/>
</dbReference>
<evidence type="ECO:0000313" key="3">
    <source>
        <dbReference type="EMBL" id="KCZ88488.1"/>
    </source>
</evidence>
<dbReference type="STRING" id="1280952.HJA_08974"/>
<dbReference type="SUPFAM" id="SSF103481">
    <property type="entry name" value="Multidrug resistance efflux transporter EmrE"/>
    <property type="match status" value="2"/>
</dbReference>
<feature type="transmembrane region" description="Helical" evidence="1">
    <location>
        <begin position="270"/>
        <end position="287"/>
    </location>
</feature>
<sequence>MPSSEFLPIVICLFSAITVATVNVIVKRGGDILTGRMIVSVVMALTVVPFVPFFPMPPPSTLPLIAVSMVSHWMYQFCLVRAMHRGDLSLVYPVMRGLGPLATAIFGTFLLSEHLAPVQSIGLFCASFSILFFALPTAATIEGRRLDRTALVWAALTAVGVGLYAVNDTRAARAMPHPMTFIIILFLIDWVGVTLVFLWQRRGQYMKTLRPQLRPGIWGGIAGSLSYGAAIFAYTMTDAAMVTALRETSVVFAAVMAAVFLKESFGARRIVAASVLATGLVLMQAGAV</sequence>
<name>A0A059FD76_9PROT</name>
<dbReference type="eggNOG" id="COG0697">
    <property type="taxonomic scope" value="Bacteria"/>
</dbReference>